<dbReference type="GO" id="GO:0004852">
    <property type="term" value="F:uroporphyrinogen-III synthase activity"/>
    <property type="evidence" value="ECO:0007669"/>
    <property type="project" value="InterPro"/>
</dbReference>
<dbReference type="AlphaFoldDB" id="A0A4T3F0L7"/>
<sequence>MHVITIRPEPASSETVANGAAQGLAISAFPLSSIEPRAWQGPDPAEVDGLLAGSMNAFRHGGEELARYHGKPVLAVGPTTAKAAREAGFEVELVGEGGLQKLLDQMDERPLRLLRLAGERHVDLAPPDGVTVEMCITYAACDCEMPPKLVETLQAGDALVLLHSAGAATHFRNECERLGIEKGGIALAALGPRIADAAGSGWGKLRSAQRPAAGALLALAKEMCQKAD</sequence>
<protein>
    <submittedName>
        <fullName evidence="2">Uroporphyrinogen-III synthase</fullName>
    </submittedName>
</protein>
<dbReference type="Proteomes" id="UP000309389">
    <property type="component" value="Unassembled WGS sequence"/>
</dbReference>
<keyword evidence="3" id="KW-1185">Reference proteome</keyword>
<evidence type="ECO:0000313" key="2">
    <source>
        <dbReference type="EMBL" id="TIX50611.1"/>
    </source>
</evidence>
<dbReference type="InterPro" id="IPR036108">
    <property type="entry name" value="4pyrrol_syn_uPrphyn_synt_sf"/>
</dbReference>
<gene>
    <name evidence="2" type="ORF">E5222_10140</name>
</gene>
<proteinExistence type="predicted"/>
<dbReference type="Gene3D" id="3.40.50.10090">
    <property type="match status" value="1"/>
</dbReference>
<reference evidence="2 3" key="1">
    <citation type="submission" date="2019-04" db="EMBL/GenBank/DDBJ databases">
        <title>Altererythrobacter aquimixticola sp. nov., isolated from sediment of junction between the ocean and a freshwater spring.</title>
        <authorList>
            <person name="Yoon J.-H."/>
        </authorList>
    </citation>
    <scope>NUCLEOTIDE SEQUENCE [LARGE SCALE GENOMIC DNA]</scope>
    <source>
        <strain evidence="2 3">SSKS-13</strain>
    </source>
</reference>
<dbReference type="GO" id="GO:0033014">
    <property type="term" value="P:tetrapyrrole biosynthetic process"/>
    <property type="evidence" value="ECO:0007669"/>
    <property type="project" value="InterPro"/>
</dbReference>
<dbReference type="EMBL" id="SSHH01000002">
    <property type="protein sequence ID" value="TIX50611.1"/>
    <property type="molecule type" value="Genomic_DNA"/>
</dbReference>
<comment type="caution">
    <text evidence="2">The sequence shown here is derived from an EMBL/GenBank/DDBJ whole genome shotgun (WGS) entry which is preliminary data.</text>
</comment>
<dbReference type="Pfam" id="PF02602">
    <property type="entry name" value="HEM4"/>
    <property type="match status" value="1"/>
</dbReference>
<dbReference type="InterPro" id="IPR003754">
    <property type="entry name" value="4pyrrol_synth_uPrphyn_synth"/>
</dbReference>
<evidence type="ECO:0000313" key="3">
    <source>
        <dbReference type="Proteomes" id="UP000309389"/>
    </source>
</evidence>
<organism evidence="2 3">
    <name type="scientific">Alteraurantiacibacter aquimixticola</name>
    <dbReference type="NCBI Taxonomy" id="2489173"/>
    <lineage>
        <taxon>Bacteria</taxon>
        <taxon>Pseudomonadati</taxon>
        <taxon>Pseudomonadota</taxon>
        <taxon>Alphaproteobacteria</taxon>
        <taxon>Sphingomonadales</taxon>
        <taxon>Erythrobacteraceae</taxon>
        <taxon>Alteraurantiacibacter</taxon>
    </lineage>
</organism>
<dbReference type="CDD" id="cd06578">
    <property type="entry name" value="HemD"/>
    <property type="match status" value="1"/>
</dbReference>
<dbReference type="RefSeq" id="WP_136693631.1">
    <property type="nucleotide sequence ID" value="NZ_SSHH01000002.1"/>
</dbReference>
<dbReference type="SUPFAM" id="SSF69618">
    <property type="entry name" value="HemD-like"/>
    <property type="match status" value="1"/>
</dbReference>
<evidence type="ECO:0000259" key="1">
    <source>
        <dbReference type="Pfam" id="PF02602"/>
    </source>
</evidence>
<feature type="domain" description="Tetrapyrrole biosynthesis uroporphyrinogen III synthase" evidence="1">
    <location>
        <begin position="15"/>
        <end position="217"/>
    </location>
</feature>
<dbReference type="OrthoDB" id="7424801at2"/>
<accession>A0A4T3F0L7</accession>
<name>A0A4T3F0L7_9SPHN</name>